<dbReference type="CDD" id="cd17365">
    <property type="entry name" value="MFS_PcaK_like"/>
    <property type="match status" value="1"/>
</dbReference>
<accession>A0A0P7C4E3</accession>
<evidence type="ECO:0000256" key="4">
    <source>
        <dbReference type="ARBA" id="ARBA00023136"/>
    </source>
</evidence>
<feature type="transmembrane region" description="Helical" evidence="5">
    <location>
        <begin position="112"/>
        <end position="132"/>
    </location>
</feature>
<evidence type="ECO:0000313" key="8">
    <source>
        <dbReference type="Proteomes" id="UP000050454"/>
    </source>
</evidence>
<dbReference type="PANTHER" id="PTHR23508">
    <property type="entry name" value="CARBOXYLIC ACID TRANSPORTER PROTEIN HOMOLOG"/>
    <property type="match status" value="1"/>
</dbReference>
<feature type="transmembrane region" description="Helical" evidence="5">
    <location>
        <begin position="12"/>
        <end position="29"/>
    </location>
</feature>
<dbReference type="PROSITE" id="PS00217">
    <property type="entry name" value="SUGAR_TRANSPORT_2"/>
    <property type="match status" value="1"/>
</dbReference>
<dbReference type="GO" id="GO:0046943">
    <property type="term" value="F:carboxylic acid transmembrane transporter activity"/>
    <property type="evidence" value="ECO:0007669"/>
    <property type="project" value="TreeGrafter"/>
</dbReference>
<evidence type="ECO:0000259" key="6">
    <source>
        <dbReference type="PROSITE" id="PS50850"/>
    </source>
</evidence>
<evidence type="ECO:0000256" key="3">
    <source>
        <dbReference type="ARBA" id="ARBA00022989"/>
    </source>
</evidence>
<sequence>MTQSVKALLDEGKLSLLQIGTILVCWYMNMLDGMDVLVISYTAPAISKAWEIGPEALGVVFSAGLFGMTIGTLLIAPYADKIGRKNMILLSAVMMGFGIYMTAYAPDINSLMIYRFVSGLGIGCMLASTAALTAEYTSDKNRDFWVSFVISGYPIGAVISGLVAAKVIPNEGWEAMFLYAGVASMTAIPLVIFFLSESIHFYLTTHPKNALEKVNKIIAKLGGNALTELPEKPAKQAAIPVDKLLKGKYKKPTIELWIALFMAFAALYFMTSWIPKLATEAGLSLELAIYAGTVFNVGAFFGIVTQGYFSSKYGLKKTIGVILIFTAVLMSCFGFFVGSDIILFVFGMLGFGIQGGFVGLYAFAARMYPSEFKTTGIGWSMGSGRMGAIFGPMLAGVFIGMGLSIGANFLIFAIPALIAGIMTWINSSEDVS</sequence>
<feature type="transmembrane region" description="Helical" evidence="5">
    <location>
        <begin position="176"/>
        <end position="195"/>
    </location>
</feature>
<evidence type="ECO:0000256" key="1">
    <source>
        <dbReference type="ARBA" id="ARBA00004141"/>
    </source>
</evidence>
<name>A0A0P7C4E3_9BACT</name>
<organism evidence="7 8">
    <name type="scientific">Jiulongibacter sediminis</name>
    <dbReference type="NCBI Taxonomy" id="1605367"/>
    <lineage>
        <taxon>Bacteria</taxon>
        <taxon>Pseudomonadati</taxon>
        <taxon>Bacteroidota</taxon>
        <taxon>Cytophagia</taxon>
        <taxon>Cytophagales</taxon>
        <taxon>Leadbetterellaceae</taxon>
        <taxon>Jiulongibacter</taxon>
    </lineage>
</organism>
<comment type="caution">
    <text evidence="7">The sequence shown here is derived from an EMBL/GenBank/DDBJ whole genome shotgun (WGS) entry which is preliminary data.</text>
</comment>
<reference evidence="7 8" key="1">
    <citation type="submission" date="2015-07" db="EMBL/GenBank/DDBJ databases">
        <title>The draft genome sequence of Leadbetterella sp. JN14-9.</title>
        <authorList>
            <person name="Liu Y."/>
            <person name="Du J."/>
            <person name="Shao Z."/>
        </authorList>
    </citation>
    <scope>NUCLEOTIDE SEQUENCE [LARGE SCALE GENOMIC DNA]</scope>
    <source>
        <strain evidence="7 8">JN14-9</strain>
    </source>
</reference>
<dbReference type="PROSITE" id="PS50850">
    <property type="entry name" value="MFS"/>
    <property type="match status" value="1"/>
</dbReference>
<feature type="transmembrane region" description="Helical" evidence="5">
    <location>
        <begin position="405"/>
        <end position="425"/>
    </location>
</feature>
<keyword evidence="2 5" id="KW-0812">Transmembrane</keyword>
<feature type="transmembrane region" description="Helical" evidence="5">
    <location>
        <begin position="287"/>
        <end position="309"/>
    </location>
</feature>
<dbReference type="InterPro" id="IPR011701">
    <property type="entry name" value="MFS"/>
</dbReference>
<gene>
    <name evidence="7" type="ORF">AFM12_18590</name>
</gene>
<dbReference type="GO" id="GO:0005886">
    <property type="term" value="C:plasma membrane"/>
    <property type="evidence" value="ECO:0007669"/>
    <property type="project" value="TreeGrafter"/>
</dbReference>
<feature type="transmembrane region" description="Helical" evidence="5">
    <location>
        <begin position="56"/>
        <end position="76"/>
    </location>
</feature>
<keyword evidence="8" id="KW-1185">Reference proteome</keyword>
<dbReference type="EMBL" id="LGTQ01000015">
    <property type="protein sequence ID" value="KPM46767.1"/>
    <property type="molecule type" value="Genomic_DNA"/>
</dbReference>
<dbReference type="PROSITE" id="PS00216">
    <property type="entry name" value="SUGAR_TRANSPORT_1"/>
    <property type="match status" value="1"/>
</dbReference>
<dbReference type="Pfam" id="PF07690">
    <property type="entry name" value="MFS_1"/>
    <property type="match status" value="1"/>
</dbReference>
<feature type="domain" description="Major facilitator superfamily (MFS) profile" evidence="6">
    <location>
        <begin position="21"/>
        <end position="431"/>
    </location>
</feature>
<evidence type="ECO:0000256" key="2">
    <source>
        <dbReference type="ARBA" id="ARBA00022692"/>
    </source>
</evidence>
<dbReference type="RefSeq" id="WP_055151664.1">
    <property type="nucleotide sequence ID" value="NZ_JXSZ01000015.1"/>
</dbReference>
<dbReference type="InterPro" id="IPR036259">
    <property type="entry name" value="MFS_trans_sf"/>
</dbReference>
<evidence type="ECO:0000256" key="5">
    <source>
        <dbReference type="SAM" id="Phobius"/>
    </source>
</evidence>
<feature type="transmembrane region" description="Helical" evidence="5">
    <location>
        <begin position="256"/>
        <end position="275"/>
    </location>
</feature>
<keyword evidence="4 5" id="KW-0472">Membrane</keyword>
<evidence type="ECO:0000313" key="7">
    <source>
        <dbReference type="EMBL" id="KPM46767.1"/>
    </source>
</evidence>
<feature type="transmembrane region" description="Helical" evidence="5">
    <location>
        <begin position="376"/>
        <end position="399"/>
    </location>
</feature>
<feature type="transmembrane region" description="Helical" evidence="5">
    <location>
        <begin position="318"/>
        <end position="336"/>
    </location>
</feature>
<proteinExistence type="predicted"/>
<protein>
    <submittedName>
        <fullName evidence="7">MFS transporter</fullName>
    </submittedName>
</protein>
<dbReference type="InterPro" id="IPR005829">
    <property type="entry name" value="Sugar_transporter_CS"/>
</dbReference>
<dbReference type="Proteomes" id="UP000050454">
    <property type="component" value="Unassembled WGS sequence"/>
</dbReference>
<feature type="transmembrane region" description="Helical" evidence="5">
    <location>
        <begin position="144"/>
        <end position="164"/>
    </location>
</feature>
<comment type="subcellular location">
    <subcellularLocation>
        <location evidence="1">Membrane</location>
        <topology evidence="1">Multi-pass membrane protein</topology>
    </subcellularLocation>
</comment>
<keyword evidence="3 5" id="KW-1133">Transmembrane helix</keyword>
<dbReference type="OrthoDB" id="9787026at2"/>
<dbReference type="InterPro" id="IPR020846">
    <property type="entry name" value="MFS_dom"/>
</dbReference>
<dbReference type="STRING" id="1605367.AFM12_18590"/>
<dbReference type="SUPFAM" id="SSF103473">
    <property type="entry name" value="MFS general substrate transporter"/>
    <property type="match status" value="1"/>
</dbReference>
<dbReference type="Gene3D" id="1.20.1250.20">
    <property type="entry name" value="MFS general substrate transporter like domains"/>
    <property type="match status" value="1"/>
</dbReference>
<dbReference type="AlphaFoldDB" id="A0A0P7C4E3"/>
<dbReference type="PANTHER" id="PTHR23508:SF10">
    <property type="entry name" value="CARBOXYLIC ACID TRANSPORTER PROTEIN HOMOLOG"/>
    <property type="match status" value="1"/>
</dbReference>
<feature type="transmembrane region" description="Helical" evidence="5">
    <location>
        <begin position="342"/>
        <end position="364"/>
    </location>
</feature>
<feature type="transmembrane region" description="Helical" evidence="5">
    <location>
        <begin position="88"/>
        <end position="106"/>
    </location>
</feature>